<feature type="coiled-coil region" evidence="4">
    <location>
        <begin position="1108"/>
        <end position="1142"/>
    </location>
</feature>
<dbReference type="InterPro" id="IPR001680">
    <property type="entry name" value="WD40_rpt"/>
</dbReference>
<evidence type="ECO:0000259" key="5">
    <source>
        <dbReference type="Pfam" id="PF05729"/>
    </source>
</evidence>
<dbReference type="Pfam" id="PF05729">
    <property type="entry name" value="NACHT"/>
    <property type="match status" value="1"/>
</dbReference>
<evidence type="ECO:0000256" key="2">
    <source>
        <dbReference type="ARBA" id="ARBA00022737"/>
    </source>
</evidence>
<proteinExistence type="predicted"/>
<protein>
    <recommendedName>
        <fullName evidence="5">NACHT domain-containing protein</fullName>
    </recommendedName>
</protein>
<name>A0A8S1QDZ7_9CILI</name>
<dbReference type="PROSITE" id="PS50082">
    <property type="entry name" value="WD_REPEATS_2"/>
    <property type="match status" value="3"/>
</dbReference>
<keyword evidence="4" id="KW-0175">Coiled coil</keyword>
<feature type="repeat" description="WD" evidence="3">
    <location>
        <begin position="2042"/>
        <end position="2081"/>
    </location>
</feature>
<evidence type="ECO:0000256" key="4">
    <source>
        <dbReference type="SAM" id="Coils"/>
    </source>
</evidence>
<dbReference type="InterPro" id="IPR007111">
    <property type="entry name" value="NACHT_NTPase"/>
</dbReference>
<comment type="caution">
    <text evidence="6">The sequence shown here is derived from an EMBL/GenBank/DDBJ whole genome shotgun (WGS) entry which is preliminary data.</text>
</comment>
<dbReference type="InterPro" id="IPR019775">
    <property type="entry name" value="WD40_repeat_CS"/>
</dbReference>
<evidence type="ECO:0000313" key="7">
    <source>
        <dbReference type="Proteomes" id="UP000692954"/>
    </source>
</evidence>
<dbReference type="Proteomes" id="UP000692954">
    <property type="component" value="Unassembled WGS sequence"/>
</dbReference>
<gene>
    <name evidence="6" type="ORF">PSON_ATCC_30995.1.T1020143</name>
</gene>
<evidence type="ECO:0000256" key="3">
    <source>
        <dbReference type="PROSITE-ProRule" id="PRU00221"/>
    </source>
</evidence>
<feature type="domain" description="NACHT" evidence="5">
    <location>
        <begin position="1284"/>
        <end position="1453"/>
    </location>
</feature>
<dbReference type="PANTHER" id="PTHR44129">
    <property type="entry name" value="WD REPEAT-CONTAINING PROTEIN POP1"/>
    <property type="match status" value="1"/>
</dbReference>
<feature type="coiled-coil region" evidence="4">
    <location>
        <begin position="858"/>
        <end position="885"/>
    </location>
</feature>
<dbReference type="SMART" id="SM00320">
    <property type="entry name" value="WD40"/>
    <property type="match status" value="13"/>
</dbReference>
<dbReference type="InterPro" id="IPR050349">
    <property type="entry name" value="WD_LIS1/nudF_dynein_reg"/>
</dbReference>
<accession>A0A8S1QDZ7</accession>
<dbReference type="Pfam" id="PF00400">
    <property type="entry name" value="WD40"/>
    <property type="match status" value="3"/>
</dbReference>
<keyword evidence="1 3" id="KW-0853">WD repeat</keyword>
<evidence type="ECO:0000313" key="6">
    <source>
        <dbReference type="EMBL" id="CAD8113161.1"/>
    </source>
</evidence>
<dbReference type="PROSITE" id="PS50294">
    <property type="entry name" value="WD_REPEATS_REGION"/>
    <property type="match status" value="3"/>
</dbReference>
<reference evidence="6" key="1">
    <citation type="submission" date="2021-01" db="EMBL/GenBank/DDBJ databases">
        <authorList>
            <consortium name="Genoscope - CEA"/>
            <person name="William W."/>
        </authorList>
    </citation>
    <scope>NUCLEOTIDE SEQUENCE</scope>
</reference>
<feature type="repeat" description="WD" evidence="3">
    <location>
        <begin position="3171"/>
        <end position="3212"/>
    </location>
</feature>
<organism evidence="6 7">
    <name type="scientific">Paramecium sonneborni</name>
    <dbReference type="NCBI Taxonomy" id="65129"/>
    <lineage>
        <taxon>Eukaryota</taxon>
        <taxon>Sar</taxon>
        <taxon>Alveolata</taxon>
        <taxon>Ciliophora</taxon>
        <taxon>Intramacronucleata</taxon>
        <taxon>Oligohymenophorea</taxon>
        <taxon>Peniculida</taxon>
        <taxon>Parameciidae</taxon>
        <taxon>Paramecium</taxon>
    </lineage>
</organism>
<dbReference type="OrthoDB" id="27537at2759"/>
<keyword evidence="2" id="KW-0677">Repeat</keyword>
<sequence length="4196" mass="495603">MTDTFLKENYQISETQIEQKLISKLMMVKNEKNDLPFSKFDCNYNIHDQKHRINYLVILRGGGCGKSKQQKNINSQQQKDENLINSVQIPKDYLTNLNNCLKLIIEEAKFIGDITKRNQVIKKILWFIHNREYLNNYCIDQKEGSQIYDSVSENFEKLLEALIIYLRNSGIICYQVLIICNELLKIMYSFQLGNSLRFLEEEKKQEYLSKLSEFDTQLEIESANVWKTGIEFEIKIMKIMIMNSQTDSTEGTDLLINFFKEAGKSIVSLSPSEDLLQTILDGGKYLLQKGIEKKLYPQETYQTYYLFQLIKWSIIKQLKSQYSVYKQIQQLKDIFSQYILVSDNWILHFCWIQMITDIIGYRPIVDKSNLEKQWKYLIENNLIQCVSYNKNEAIMNLFNKENQINEVEFTRILDIYGKKKFALFSQFLMKGDLTLNVNLWDYYKEFTFKKQQNKIQQEFETILRSQELEVLQKLINNFKFAKDEIISIHEGIIQLFLIYFKEPSQIQLQIFQDDQVASQKQFLETYKRLIILIIKIQELSNFEVQKLNMLQPYLDKFKKQDNLAKIQELKLKIDNFLDTELQNFIILLLDYFLIAIKFASVIYTNSLFIEKRNQMDLEKITQLLEINTFQRTILNFEAHFDQFSINLNSFKQNFLKFILEEKEILSTIILVQDQNILDIIEFNCKGELINKIIQKLQSENYINNFKLYDSKMETLDDAIQNLIDCKFSIILLQFLKQFSNIQFQQVQIIYQQLKSYTQNHNQQKIETGEEMYLQTIAAILIQQQLKISQLTNQNVNESDIQSFQLQCKSILVQIKSDFIFIKKECNKLQNNFITREILEFLAEVQFRILQILNQTEDRSNLFQLLKEYEQKYDKLKEQEKSYAQNHKQTQDFEEISENFQSQHLRNKDKFLTDIKETKKYYKQYENLLILQIDLLQQNVNREQENRLQQLNMRRNNFFSEKVKAQIRQLIDGFLELNQLKQIDIFLKLPDFLSFYYSLSNNEYLHGLKGDKINDSILQEIKNAYKDNKEKLLDSIDLKPDHKVREGLVYNLIKLQQSIQEQQINSFSTKQIQYMWVFEKDQRVRNLLKNKELIEIQKQLFSQDQDNLSNSIQDELKQRMERLENLQQQIKLEGNQQKREQLQTQLKLNYDELDISLDNISEMSETMNISLLFLRDISKDIKSMKNSIDNLQQSLNQVGDDIRKLRGKSYKELLDIRKEKILLQSKIAEVDSVYVQLMTIEYDPVSGQSIKTNDNIETSFLMADRWDDFTGEINEFIWCQLKQKDVMLLSGYAGSGKSKAARKIEEFLWKQQNHQIKWIPIFVSLPTIQNPKYNLFEQALESENYQFDKYQIREFKEAIQSKKEYIILILDSYDEMKQDFIQQNLIMTNKLFQDLSIDKLTSQMKVIITTRKEILNTVGYQIWFYGDSLQTLKEVQLQNFNEDQQRQYLYQYVELSVKRKIKAIYEFVKQISGQNFDLVEFLDIWSLISQQIKNCIQKSENQGQDGIFQNKEEEIIIGKIKTHKILQILTDEQATGLKKELLGLWSANKFIQSIESVKIEDLLKTPFMLEIVVQVLPNMTSKYSGSTAIKKDFIINLLKLRKQFRLSQNAREKYKKQILLFQNQQQTSMVNLDEEQIPEEEQDEENQSKIDRAKIDEIIDSLDNQKFFQNYSIVSRLKQNRDSIIFDGYTIRLNPDDLNIVLMALKMKKFTVFEFYESFINFYHEQQIQKQRELGKISNYESFIFDVNQFSCSLAIDMTLKDLSQIGYKPQGKLDLKSNYKIQQVIDDWLKQYFDVEDEYKKLIRSCILLSAKGSTFSFTHKSIQEFYVAKYIFDLLISLNNIDQIIEQYNNENLEQNKDILLKSLFNQENFNISTDNYKGVINFVREKLINVENMNQKLIQIVKLSQFKNQNYCRASSNSIYLLNQMNVYLGSQDFKNIKLSNTNISGLSLFDSDLSFSQFKNVEINSCNFNLANLSNVNWSNVVCKEKPFLKDHTESVLEVKFSPNGQYIASIQEEKEDKEKKVYQIKLWSLKNFQLIKNLEQHTGKVNTLSFSQDFLFSGSNDETIIKWDIRNPDVEIKFEKIELFHKVKKVQISQDQKKLYVSGTDGTHDGTFQILDLQKNGKCEECIFIEKDRDYEKFAIHPIRQIVALLKIKGQLYFINYETKNQEELQHTQDLQNKEIMHLIFSYDGNLFVAASKNGYIVWNIAQDKITKQMVINFPNFTFSTLMFDQDNTKLIFGSDQQIFTRQIIFPQIKSHKNKEICFEIKISPLGRMIVVVYEKKLCFIDSILLQPVNTIIFDLQPNNIQFSKDGSKLSLFFNENQVIKQFQILDTFTLTVICKLPWKSSFWIKYLLSKDFEKLFILHQTCQPLNSYHFQSEFLRIIKINTKKIHKDVENRKFNLKVTKFCAKANSWIIAFQQKDENFITIFDLDKYSRIQQPISNEQQDVYDFQFSPCANQLAVLYNIEIVIWNLDSNPFIIQGRLSLYDKMLESMKYCPDGQQIGLVFQDRTFQIYDLKNNNLQKAIENNQIKGQIEFSLDNNMIGFQQDFNIVILSKNKNFEQIVLEGDSININQIIFTQDSQSLISGCSGELILWDLQTQKIKERKKTSLKGQAAITFSHNRNFILLSQSCFLELWKYSQNSLIFIGSQVLDINIKYCSFINYDRNILFLQEDQELIIQDLDCFQFEQIFPQFFQLGAISSDYSIALQNDFQLKIFSNEFDEEKFSEKFKFLVMHLEFFEHKQNLLLILASYYIIKIWDYKEKLLIFEIDANQSYQEISLQLYSSDQLLILQYQEKKNIVIWNLKNFETVHQIGLHENINCFSIQENGERAVGIKNNEAIIIQDILNIKFTFPQQQEISIQKLFMSFEKQYFIILCCSQKNQNHLLLLQIDKNQIFPFKENVKSIDFCQEKNQIAVQTESKIELVFFSENTFKTIDTYDLKNQTDIFDIQFINDGEGLLLKSTTMIKIFSIKNKQKTIFRFLYQILNNNNYYNLIKQAQLYFRHNQPSKQQFLAILNRESFQMLDIQKQKQIVILQNISHFLLSLDEKIICLVQTEEILSVYVSFLECENLNLKQIQHQIQFFSISTIGVLGRDSFAFIDQYKIKQNNEQMIEQITASTCSITEISVLQGPINHMIYLPKKEWLALSTYQNNIIFWDIKAKRKVGTLKGHQKTINFMSISQDEGILATASEDKLIKLWNIDQNESSEIKEAHSYEISAIAFSYDGKYFASASENEPIFYWDFIDKKFITQLKGDSNIKYLEFFYCSRYLVSGNKNGKIIVWNIQNPLAANIIQTINKYQNPLYSFSISPKDETLIALFSNYITKFSFDQIQEQMEKTINISANSKSHSFLQNNEFIYFDLTKKQLKILNFQTKKQQYILKCDSEIIQITTAKNGNIILYLNKDGNLFYMEKQKDNQWISRRLFCSKSTQASLSFDSQFLYQVNHITYTKSERLISLLFEDGDRFQTILHDFQKLKEFELNVIFEFSTLEAKNIFISSDLTLAAIAHIKNIEIYELKNKKYINKYLGCKCPEQLQISEDKKYITCIENIQQNGYNIYDNIIYLWEIYNPDNLTQLKIQDCELITYQMSLKDSNKIYAYYTDGNIREWNLTTKQNQIVKKLPDIIFDKNEIVLFSKNLEFLMYQNEKTKLHIIKLQGMEPQFIDVKEEFKLLALSQKKKIFAFAIKQKIKLFQEEKQQQISLSNYNQDDYSYYAQSICFSHDDQELVFCYDTNIYLYRIDDELQTQILGCWNVDGYFYQQIFCSSISYLEFSIITQNQIINIKIAPTILHFFSGYSNCQDKKFYCFSPDNKYLAISNSFVLLQELQNPLIIHKFKDCNADLVQFQSKEILVIAHQKELKFLNIANIDQIEYIQKFEFKESITGIVFTSKYSLITLNNSIRFDLIDQLQENQFQAIYNSNRIVVFSEKEDYFALSCPEEIQIINIEKLINLERCHQFDQGDGKIIYSSDGDLIYFCSQNKILIFDSKTFILLAHLDQNSDDIAGILESNPSFNNFEYNNQSKNFVFTTKSKVYQIRNLNEKFILQQVYDEKNQEIQCIALSPKGDLLLLGEKSEDSNSITLLKIEQVQNLSTNNSLNDEVNVIKFCPDGANFVAGLKDGSINLYSIFRKQANGLQNQKLESNYQIICYQSFAKQSLLCAFECILQGSEISSSWQSSEKQQQQSIKQLFLQKEGKN</sequence>
<keyword evidence="7" id="KW-1185">Reference proteome</keyword>
<feature type="repeat" description="WD" evidence="3">
    <location>
        <begin position="3213"/>
        <end position="3254"/>
    </location>
</feature>
<feature type="coiled-coil region" evidence="4">
    <location>
        <begin position="1173"/>
        <end position="1207"/>
    </location>
</feature>
<dbReference type="PROSITE" id="PS00678">
    <property type="entry name" value="WD_REPEATS_1"/>
    <property type="match status" value="1"/>
</dbReference>
<evidence type="ECO:0000256" key="1">
    <source>
        <dbReference type="ARBA" id="ARBA00022574"/>
    </source>
</evidence>
<dbReference type="EMBL" id="CAJJDN010000102">
    <property type="protein sequence ID" value="CAD8113161.1"/>
    <property type="molecule type" value="Genomic_DNA"/>
</dbReference>